<accession>A0A317WCK3</accession>
<dbReference type="VEuPathDB" id="FungiDB:BO70DRAFT_32111"/>
<keyword evidence="3" id="KW-1185">Reference proteome</keyword>
<gene>
    <name evidence="2" type="ORF">BO70DRAFT_32111</name>
</gene>
<dbReference type="AlphaFoldDB" id="A0A317WCK3"/>
<dbReference type="GeneID" id="37062739"/>
<reference evidence="2 3" key="1">
    <citation type="submission" date="2016-12" db="EMBL/GenBank/DDBJ databases">
        <title>The genomes of Aspergillus section Nigri reveals drivers in fungal speciation.</title>
        <authorList>
            <consortium name="DOE Joint Genome Institute"/>
            <person name="Vesth T.C."/>
            <person name="Nybo J."/>
            <person name="Theobald S."/>
            <person name="Brandl J."/>
            <person name="Frisvad J.C."/>
            <person name="Nielsen K.F."/>
            <person name="Lyhne E.K."/>
            <person name="Kogle M.E."/>
            <person name="Kuo A."/>
            <person name="Riley R."/>
            <person name="Clum A."/>
            <person name="Nolan M."/>
            <person name="Lipzen A."/>
            <person name="Salamov A."/>
            <person name="Henrissat B."/>
            <person name="Wiebenga A."/>
            <person name="De Vries R.P."/>
            <person name="Grigoriev I.V."/>
            <person name="Mortensen U.H."/>
            <person name="Andersen M.R."/>
            <person name="Baker S.E."/>
        </authorList>
    </citation>
    <scope>NUCLEOTIDE SEQUENCE [LARGE SCALE GENOMIC DNA]</scope>
    <source>
        <strain evidence="2 3">CBS 117.55</strain>
    </source>
</reference>
<protein>
    <submittedName>
        <fullName evidence="2">Uncharacterized protein</fullName>
    </submittedName>
</protein>
<organism evidence="2 3">
    <name type="scientific">Aspergillus heteromorphus CBS 117.55</name>
    <dbReference type="NCBI Taxonomy" id="1448321"/>
    <lineage>
        <taxon>Eukaryota</taxon>
        <taxon>Fungi</taxon>
        <taxon>Dikarya</taxon>
        <taxon>Ascomycota</taxon>
        <taxon>Pezizomycotina</taxon>
        <taxon>Eurotiomycetes</taxon>
        <taxon>Eurotiomycetidae</taxon>
        <taxon>Eurotiales</taxon>
        <taxon>Aspergillaceae</taxon>
        <taxon>Aspergillus</taxon>
        <taxon>Aspergillus subgen. Circumdati</taxon>
    </lineage>
</organism>
<proteinExistence type="predicted"/>
<dbReference type="Proteomes" id="UP000247233">
    <property type="component" value="Unassembled WGS sequence"/>
</dbReference>
<keyword evidence="1" id="KW-0732">Signal</keyword>
<feature type="signal peptide" evidence="1">
    <location>
        <begin position="1"/>
        <end position="20"/>
    </location>
</feature>
<feature type="chain" id="PRO_5016327173" evidence="1">
    <location>
        <begin position="21"/>
        <end position="94"/>
    </location>
</feature>
<evidence type="ECO:0000313" key="3">
    <source>
        <dbReference type="Proteomes" id="UP000247233"/>
    </source>
</evidence>
<dbReference type="EMBL" id="MSFL01000011">
    <property type="protein sequence ID" value="PWY82932.1"/>
    <property type="molecule type" value="Genomic_DNA"/>
</dbReference>
<sequence length="94" mass="10077">MWMWIGFVVSARWLTMVVPAGCWLLAADWQVGSDAGRVQVVQCTSYLGTRYGRCGTFTTVYQYGVTGSLQVPIDGCQCAGAVCKAGEAGEATTR</sequence>
<evidence type="ECO:0000256" key="1">
    <source>
        <dbReference type="SAM" id="SignalP"/>
    </source>
</evidence>
<dbReference type="RefSeq" id="XP_025399646.1">
    <property type="nucleotide sequence ID" value="XM_025540502.1"/>
</dbReference>
<comment type="caution">
    <text evidence="2">The sequence shown here is derived from an EMBL/GenBank/DDBJ whole genome shotgun (WGS) entry which is preliminary data.</text>
</comment>
<evidence type="ECO:0000313" key="2">
    <source>
        <dbReference type="EMBL" id="PWY82932.1"/>
    </source>
</evidence>
<name>A0A317WCK3_9EURO</name>